<accession>A0A418WK79</accession>
<protein>
    <recommendedName>
        <fullName evidence="5">Lipoprotein</fullName>
    </recommendedName>
</protein>
<dbReference type="EMBL" id="QYUM01000003">
    <property type="protein sequence ID" value="RJF90444.1"/>
    <property type="molecule type" value="Genomic_DNA"/>
</dbReference>
<feature type="chain" id="PRO_5019148288" description="Lipoprotein" evidence="2">
    <location>
        <begin position="19"/>
        <end position="78"/>
    </location>
</feature>
<dbReference type="Proteomes" id="UP000286100">
    <property type="component" value="Unassembled WGS sequence"/>
</dbReference>
<dbReference type="OrthoDB" id="7429203at2"/>
<evidence type="ECO:0000256" key="2">
    <source>
        <dbReference type="SAM" id="SignalP"/>
    </source>
</evidence>
<dbReference type="AlphaFoldDB" id="A0A418WK79"/>
<keyword evidence="2" id="KW-0732">Signal</keyword>
<comment type="caution">
    <text evidence="3">The sequence shown here is derived from an EMBL/GenBank/DDBJ whole genome shotgun (WGS) entry which is preliminary data.</text>
</comment>
<sequence length="78" mass="7903">MKRISMLALLVATAGCGASDNDPGAEGVTTGEVQALNDAAEMLDDANNSAAARPMANGMAAPDNGMADSKIWPDPARQ</sequence>
<gene>
    <name evidence="3" type="ORF">D3876_09385</name>
</gene>
<dbReference type="PROSITE" id="PS51257">
    <property type="entry name" value="PROKAR_LIPOPROTEIN"/>
    <property type="match status" value="1"/>
</dbReference>
<proteinExistence type="predicted"/>
<feature type="signal peptide" evidence="2">
    <location>
        <begin position="1"/>
        <end position="18"/>
    </location>
</feature>
<name>A0A418WK79_9SPHN</name>
<organism evidence="3 4">
    <name type="scientific">Sphingomonas cavernae</name>
    <dbReference type="NCBI Taxonomy" id="2320861"/>
    <lineage>
        <taxon>Bacteria</taxon>
        <taxon>Pseudomonadati</taxon>
        <taxon>Pseudomonadota</taxon>
        <taxon>Alphaproteobacteria</taxon>
        <taxon>Sphingomonadales</taxon>
        <taxon>Sphingomonadaceae</taxon>
        <taxon>Sphingomonas</taxon>
    </lineage>
</organism>
<evidence type="ECO:0008006" key="5">
    <source>
        <dbReference type="Google" id="ProtNLM"/>
    </source>
</evidence>
<evidence type="ECO:0000313" key="3">
    <source>
        <dbReference type="EMBL" id="RJF90444.1"/>
    </source>
</evidence>
<dbReference type="RefSeq" id="WP_119761645.1">
    <property type="nucleotide sequence ID" value="NZ_QYUM01000003.1"/>
</dbReference>
<keyword evidence="4" id="KW-1185">Reference proteome</keyword>
<evidence type="ECO:0000313" key="4">
    <source>
        <dbReference type="Proteomes" id="UP000286100"/>
    </source>
</evidence>
<evidence type="ECO:0000256" key="1">
    <source>
        <dbReference type="SAM" id="MobiDB-lite"/>
    </source>
</evidence>
<feature type="region of interest" description="Disordered" evidence="1">
    <location>
        <begin position="55"/>
        <end position="78"/>
    </location>
</feature>
<reference evidence="3 4" key="1">
    <citation type="submission" date="2018-09" db="EMBL/GenBank/DDBJ databases">
        <authorList>
            <person name="Zhu H."/>
        </authorList>
    </citation>
    <scope>NUCLEOTIDE SEQUENCE [LARGE SCALE GENOMIC DNA]</scope>
    <source>
        <strain evidence="3 4">K2R01-6</strain>
    </source>
</reference>